<name>A0A0M0K104_9EUKA</name>
<organism evidence="3 4">
    <name type="scientific">Chrysochromulina tobinii</name>
    <dbReference type="NCBI Taxonomy" id="1460289"/>
    <lineage>
        <taxon>Eukaryota</taxon>
        <taxon>Haptista</taxon>
        <taxon>Haptophyta</taxon>
        <taxon>Prymnesiophyceae</taxon>
        <taxon>Prymnesiales</taxon>
        <taxon>Chrysochromulinaceae</taxon>
        <taxon>Chrysochromulina</taxon>
    </lineage>
</organism>
<keyword evidence="3" id="KW-0012">Acyltransferase</keyword>
<dbReference type="PANTHER" id="PTHR31650">
    <property type="entry name" value="O-ACYLTRANSFERASE (WSD1-LIKE) FAMILY PROTEIN"/>
    <property type="match status" value="1"/>
</dbReference>
<feature type="domain" description="O-acyltransferase WSD1 C-terminal" evidence="2">
    <location>
        <begin position="383"/>
        <end position="518"/>
    </location>
</feature>
<dbReference type="InterPro" id="IPR023213">
    <property type="entry name" value="CAT-like_dom_sf"/>
</dbReference>
<dbReference type="GO" id="GO:0005886">
    <property type="term" value="C:plasma membrane"/>
    <property type="evidence" value="ECO:0007669"/>
    <property type="project" value="TreeGrafter"/>
</dbReference>
<dbReference type="EMBL" id="JWZX01001809">
    <property type="protein sequence ID" value="KOO32287.1"/>
    <property type="molecule type" value="Genomic_DNA"/>
</dbReference>
<keyword evidence="4" id="KW-1185">Reference proteome</keyword>
<comment type="caution">
    <text evidence="3">The sequence shown here is derived from an EMBL/GenBank/DDBJ whole genome shotgun (WGS) entry which is preliminary data.</text>
</comment>
<dbReference type="OrthoDB" id="619536at2759"/>
<dbReference type="InterPro" id="IPR009721">
    <property type="entry name" value="O-acyltransferase_WSD1_C"/>
</dbReference>
<accession>A0A0M0K104</accession>
<dbReference type="PANTHER" id="PTHR31650:SF1">
    <property type="entry name" value="WAX ESTER SYNTHASE_DIACYLGLYCEROL ACYLTRANSFERASE 4-RELATED"/>
    <property type="match status" value="1"/>
</dbReference>
<evidence type="ECO:0000313" key="3">
    <source>
        <dbReference type="EMBL" id="KOO32287.1"/>
    </source>
</evidence>
<dbReference type="GO" id="GO:0008374">
    <property type="term" value="F:O-acyltransferase activity"/>
    <property type="evidence" value="ECO:0007669"/>
    <property type="project" value="InterPro"/>
</dbReference>
<reference evidence="4" key="1">
    <citation type="journal article" date="2015" name="PLoS Genet.">
        <title>Genome Sequence and Transcriptome Analyses of Chrysochromulina tobin: Metabolic Tools for Enhanced Algal Fitness in the Prominent Order Prymnesiales (Haptophyceae).</title>
        <authorList>
            <person name="Hovde B.T."/>
            <person name="Deodato C.R."/>
            <person name="Hunsperger H.M."/>
            <person name="Ryken S.A."/>
            <person name="Yost W."/>
            <person name="Jha R.K."/>
            <person name="Patterson J."/>
            <person name="Monnat R.J. Jr."/>
            <person name="Barlow S.B."/>
            <person name="Starkenburg S.R."/>
            <person name="Cattolico R.A."/>
        </authorList>
    </citation>
    <scope>NUCLEOTIDE SEQUENCE</scope>
    <source>
        <strain evidence="4">CCMP291</strain>
    </source>
</reference>
<dbReference type="InterPro" id="IPR045034">
    <property type="entry name" value="O-acyltransferase_WSD1-like"/>
</dbReference>
<evidence type="ECO:0000259" key="2">
    <source>
        <dbReference type="Pfam" id="PF06974"/>
    </source>
</evidence>
<dbReference type="AlphaFoldDB" id="A0A0M0K104"/>
<feature type="region of interest" description="Disordered" evidence="1">
    <location>
        <begin position="256"/>
        <end position="279"/>
    </location>
</feature>
<protein>
    <submittedName>
        <fullName evidence="3">Diacylglycerol o-acyltransferase</fullName>
    </submittedName>
</protein>
<sequence length="533" mass="57690">MEPNVVVELASGTHPPLVKQHRRSSPGGQALHRWHKQGKYTTIHIVYELDEPITKEALVELVDVALLQRFPRFRGYVSANERYWCVPDKVDATRYVEMVELSTNDGTDADVEAAVQQHVARSLGQDLPEQCSWQAQLVTCSGAAERCFVIWRIAHTVADGVILSQIMSNVLCKALVKDPDPGEAPSTPSVLNPAGSSAKVTNLRSQPTRVGLCERLRCLVGGVAFVLALVFWPSDPRTPIKLGPYKWERRERARRAAKGLSAHASATDASQPPPPAADAVPVAVDDERERMRLGVMQPVAVDELKAAAAFARVSVNDLLLAAMAGGIRAYMSQMEPHTRLSASLQIHAVAVINPRPVMPQMGPGGASELLNDYAAMKGPGCDITLGILPLPCGDLPARTRLERVARATRFVKISPETYLLRLLANLLVRSLGLSVLLALYKVILAKFTTYVSNVVAPPLAGSLCGVRIKRIFFGTAPLDFGVSFSFLSYAGQCTLTCTSDAETVPSPQLMTDCVRAHLLEQMAAAKEAPTAGK</sequence>
<gene>
    <name evidence="3" type="ORF">Ctob_014750</name>
</gene>
<evidence type="ECO:0000256" key="1">
    <source>
        <dbReference type="SAM" id="MobiDB-lite"/>
    </source>
</evidence>
<proteinExistence type="predicted"/>
<keyword evidence="3" id="KW-0808">Transferase</keyword>
<dbReference type="Proteomes" id="UP000037460">
    <property type="component" value="Unassembled WGS sequence"/>
</dbReference>
<dbReference type="GO" id="GO:0019432">
    <property type="term" value="P:triglyceride biosynthetic process"/>
    <property type="evidence" value="ECO:0007669"/>
    <property type="project" value="TreeGrafter"/>
</dbReference>
<evidence type="ECO:0000313" key="4">
    <source>
        <dbReference type="Proteomes" id="UP000037460"/>
    </source>
</evidence>
<dbReference type="Gene3D" id="3.30.559.10">
    <property type="entry name" value="Chloramphenicol acetyltransferase-like domain"/>
    <property type="match status" value="1"/>
</dbReference>
<dbReference type="Pfam" id="PF06974">
    <property type="entry name" value="WS_DGAT_C"/>
    <property type="match status" value="1"/>
</dbReference>